<proteinExistence type="predicted"/>
<dbReference type="OrthoDB" id="691424at2759"/>
<evidence type="ECO:0000256" key="1">
    <source>
        <dbReference type="SAM" id="MobiDB-lite"/>
    </source>
</evidence>
<dbReference type="EMBL" id="QGNW01001708">
    <property type="protein sequence ID" value="RVW32711.1"/>
    <property type="molecule type" value="Genomic_DNA"/>
</dbReference>
<evidence type="ECO:0000313" key="3">
    <source>
        <dbReference type="Proteomes" id="UP000288805"/>
    </source>
</evidence>
<organism evidence="2 3">
    <name type="scientific">Vitis vinifera</name>
    <name type="common">Grape</name>
    <dbReference type="NCBI Taxonomy" id="29760"/>
    <lineage>
        <taxon>Eukaryota</taxon>
        <taxon>Viridiplantae</taxon>
        <taxon>Streptophyta</taxon>
        <taxon>Embryophyta</taxon>
        <taxon>Tracheophyta</taxon>
        <taxon>Spermatophyta</taxon>
        <taxon>Magnoliopsida</taxon>
        <taxon>eudicotyledons</taxon>
        <taxon>Gunneridae</taxon>
        <taxon>Pentapetalae</taxon>
        <taxon>rosids</taxon>
        <taxon>Vitales</taxon>
        <taxon>Vitaceae</taxon>
        <taxon>Viteae</taxon>
        <taxon>Vitis</taxon>
    </lineage>
</organism>
<gene>
    <name evidence="2" type="ORF">CK203_086336</name>
</gene>
<sequence length="297" mass="32887">MMGCLSIKSLQYSPTFTFHPIQSSSHMGSLEEEMLVQMVHDFIESESATPLCSSTSESLNPEQLQSKYFTLLEVLRSRTDAESGVLEKVVRHMRNKRDADRSNSLKKWFVRRLKMDGFNASLCQTSWPTTLGCSAGDYEYIDVVMKGDKSSGGGGSVRIIVDIDFKSQFGVARPTSAYTQLSEALPSIYVGNEDKLDRIISILSSAAKQSLRERGLHIPPWRTDAYMRAKWLSDCHKVPAPHHAIAFSRENGEAKSSAHGSSKPSKWAPPMVKPKTRDLGGESALSSQFSNLGINCC</sequence>
<dbReference type="NCBIfam" id="TIGR01615">
    <property type="entry name" value="A_thal_3542"/>
    <property type="match status" value="1"/>
</dbReference>
<dbReference type="PANTHER" id="PTHR31579">
    <property type="entry name" value="OS03G0796600 PROTEIN"/>
    <property type="match status" value="1"/>
</dbReference>
<dbReference type="InterPro" id="IPR006502">
    <property type="entry name" value="PDDEXK-like"/>
</dbReference>
<dbReference type="AlphaFoldDB" id="A0A438DB81"/>
<reference evidence="2 3" key="1">
    <citation type="journal article" date="2018" name="PLoS Genet.">
        <title>Population sequencing reveals clonal diversity and ancestral inbreeding in the grapevine cultivar Chardonnay.</title>
        <authorList>
            <person name="Roach M.J."/>
            <person name="Johnson D.L."/>
            <person name="Bohlmann J."/>
            <person name="van Vuuren H.J."/>
            <person name="Jones S.J."/>
            <person name="Pretorius I.S."/>
            <person name="Schmidt S.A."/>
            <person name="Borneman A.R."/>
        </authorList>
    </citation>
    <scope>NUCLEOTIDE SEQUENCE [LARGE SCALE GENOMIC DNA]</scope>
    <source>
        <strain evidence="3">cv. Chardonnay</strain>
        <tissue evidence="2">Leaf</tissue>
    </source>
</reference>
<comment type="caution">
    <text evidence="2">The sequence shown here is derived from an EMBL/GenBank/DDBJ whole genome shotgun (WGS) entry which is preliminary data.</text>
</comment>
<accession>A0A438DB81</accession>
<dbReference type="PANTHER" id="PTHR31579:SF34">
    <property type="entry name" value="T14N5.3 PROTEIN"/>
    <property type="match status" value="1"/>
</dbReference>
<name>A0A438DB81_VITVI</name>
<evidence type="ECO:0000313" key="2">
    <source>
        <dbReference type="EMBL" id="RVW32711.1"/>
    </source>
</evidence>
<feature type="region of interest" description="Disordered" evidence="1">
    <location>
        <begin position="250"/>
        <end position="283"/>
    </location>
</feature>
<dbReference type="Pfam" id="PF04720">
    <property type="entry name" value="PDDEXK_6"/>
    <property type="match status" value="1"/>
</dbReference>
<dbReference type="Proteomes" id="UP000288805">
    <property type="component" value="Unassembled WGS sequence"/>
</dbReference>
<protein>
    <submittedName>
        <fullName evidence="2">Uncharacterized protein</fullName>
    </submittedName>
</protein>